<dbReference type="EMBL" id="MOBK01000001">
    <property type="protein sequence ID" value="RON24589.1"/>
    <property type="molecule type" value="Genomic_DNA"/>
</dbReference>
<organism evidence="3 4">
    <name type="scientific">Pseudomonas brassicacearum</name>
    <dbReference type="NCBI Taxonomy" id="930166"/>
    <lineage>
        <taxon>Bacteria</taxon>
        <taxon>Pseudomonadati</taxon>
        <taxon>Pseudomonadota</taxon>
        <taxon>Gammaproteobacteria</taxon>
        <taxon>Pseudomonadales</taxon>
        <taxon>Pseudomonadaceae</taxon>
        <taxon>Pseudomonas</taxon>
    </lineage>
</organism>
<dbReference type="PANTHER" id="PTHR34406">
    <property type="entry name" value="PROTEIN YCEI"/>
    <property type="match status" value="1"/>
</dbReference>
<dbReference type="RefSeq" id="WP_123431964.1">
    <property type="nucleotide sequence ID" value="NZ_MOBK01000001.1"/>
</dbReference>
<proteinExistence type="predicted"/>
<dbReference type="InterPro" id="IPR007372">
    <property type="entry name" value="Lipid/polyisoprenoid-bd_YceI"/>
</dbReference>
<dbReference type="Proteomes" id="UP000285636">
    <property type="component" value="Unassembled WGS sequence"/>
</dbReference>
<feature type="domain" description="Lipid/polyisoprenoid-binding YceI-like" evidence="2">
    <location>
        <begin position="27"/>
        <end position="187"/>
    </location>
</feature>
<dbReference type="Gene3D" id="2.40.128.110">
    <property type="entry name" value="Lipid/polyisoprenoid-binding, YceI-like"/>
    <property type="match status" value="1"/>
</dbReference>
<dbReference type="SUPFAM" id="SSF101874">
    <property type="entry name" value="YceI-like"/>
    <property type="match status" value="1"/>
</dbReference>
<protein>
    <submittedName>
        <fullName evidence="3">Polyisoprenoid-binding protein</fullName>
    </submittedName>
</protein>
<dbReference type="SMART" id="SM00867">
    <property type="entry name" value="YceI"/>
    <property type="match status" value="1"/>
</dbReference>
<feature type="chain" id="PRO_5019515473" evidence="1">
    <location>
        <begin position="26"/>
        <end position="189"/>
    </location>
</feature>
<evidence type="ECO:0000259" key="2">
    <source>
        <dbReference type="SMART" id="SM00867"/>
    </source>
</evidence>
<gene>
    <name evidence="3" type="ORF">BK660_02655</name>
</gene>
<keyword evidence="1" id="KW-0732">Signal</keyword>
<name>A0A423IGN1_9PSED</name>
<accession>A0A423IGN1</accession>
<dbReference type="AlphaFoldDB" id="A0A423IGN1"/>
<comment type="caution">
    <text evidence="3">The sequence shown here is derived from an EMBL/GenBank/DDBJ whole genome shotgun (WGS) entry which is preliminary data.</text>
</comment>
<evidence type="ECO:0000313" key="4">
    <source>
        <dbReference type="Proteomes" id="UP000285636"/>
    </source>
</evidence>
<dbReference type="InterPro" id="IPR036761">
    <property type="entry name" value="TTHA0802/YceI-like_sf"/>
</dbReference>
<feature type="signal peptide" evidence="1">
    <location>
        <begin position="1"/>
        <end position="25"/>
    </location>
</feature>
<dbReference type="PANTHER" id="PTHR34406:SF1">
    <property type="entry name" value="PROTEIN YCEI"/>
    <property type="match status" value="1"/>
</dbReference>
<dbReference type="Pfam" id="PF04264">
    <property type="entry name" value="YceI"/>
    <property type="match status" value="1"/>
</dbReference>
<reference evidence="3 4" key="1">
    <citation type="submission" date="2016-10" db="EMBL/GenBank/DDBJ databases">
        <title>Comparative genome analysis of multiple Pseudomonas spp. focuses on biocontrol and plant growth promoting traits.</title>
        <authorList>
            <person name="Tao X.-Y."/>
            <person name="Taylor C.G."/>
        </authorList>
    </citation>
    <scope>NUCLEOTIDE SEQUENCE [LARGE SCALE GENOMIC DNA]</scope>
    <source>
        <strain evidence="3 4">38D7</strain>
    </source>
</reference>
<evidence type="ECO:0000313" key="3">
    <source>
        <dbReference type="EMBL" id="RON24589.1"/>
    </source>
</evidence>
<sequence length="189" mass="20639">MNVRFPRLAVLAVVLTVGYLPCAHAVQYKQVNQAASKISFTYNQFTSRVYGTFGVFEAKLDFDTANPAAARASLTIQLDSIDAGSSDANTELQKPAWFDSAVYPVATFESTDVKALGDNKYTIIGKLTLRGVTRDVAVPVLLKAEDTIGIFDGELTLKRSDFKIGEGEYADTVVSDDINIRFKMVAPQQ</sequence>
<evidence type="ECO:0000256" key="1">
    <source>
        <dbReference type="SAM" id="SignalP"/>
    </source>
</evidence>